<dbReference type="RefSeq" id="WP_188567136.1">
    <property type="nucleotide sequence ID" value="NZ_BMED01000003.1"/>
</dbReference>
<keyword evidence="2 4" id="KW-0472">Membrane</keyword>
<proteinExistence type="predicted"/>
<dbReference type="CDD" id="cd07185">
    <property type="entry name" value="OmpA_C-like"/>
    <property type="match status" value="1"/>
</dbReference>
<keyword evidence="3" id="KW-0998">Cell outer membrane</keyword>
<feature type="signal peptide" evidence="6">
    <location>
        <begin position="1"/>
        <end position="25"/>
    </location>
</feature>
<evidence type="ECO:0000256" key="1">
    <source>
        <dbReference type="ARBA" id="ARBA00004442"/>
    </source>
</evidence>
<keyword evidence="6" id="KW-0732">Signal</keyword>
<dbReference type="PANTHER" id="PTHR30329">
    <property type="entry name" value="STATOR ELEMENT OF FLAGELLAR MOTOR COMPLEX"/>
    <property type="match status" value="1"/>
</dbReference>
<dbReference type="PRINTS" id="PR01021">
    <property type="entry name" value="OMPADOMAIN"/>
</dbReference>
<comment type="caution">
    <text evidence="8">The sequence shown here is derived from an EMBL/GenBank/DDBJ whole genome shotgun (WGS) entry which is preliminary data.</text>
</comment>
<evidence type="ECO:0000313" key="9">
    <source>
        <dbReference type="Proteomes" id="UP000637423"/>
    </source>
</evidence>
<comment type="subcellular location">
    <subcellularLocation>
        <location evidence="1">Cell outer membrane</location>
    </subcellularLocation>
</comment>
<accession>A0A916UQ21</accession>
<dbReference type="InterPro" id="IPR036737">
    <property type="entry name" value="OmpA-like_sf"/>
</dbReference>
<evidence type="ECO:0000313" key="8">
    <source>
        <dbReference type="EMBL" id="GGC82649.1"/>
    </source>
</evidence>
<dbReference type="PRINTS" id="PR01023">
    <property type="entry name" value="NAFLGMOTY"/>
</dbReference>
<dbReference type="GO" id="GO:0009279">
    <property type="term" value="C:cell outer membrane"/>
    <property type="evidence" value="ECO:0007669"/>
    <property type="project" value="UniProtKB-SubCell"/>
</dbReference>
<dbReference type="Pfam" id="PF00691">
    <property type="entry name" value="OmpA"/>
    <property type="match status" value="1"/>
</dbReference>
<evidence type="ECO:0000256" key="3">
    <source>
        <dbReference type="ARBA" id="ARBA00023237"/>
    </source>
</evidence>
<feature type="compositionally biased region" description="Low complexity" evidence="5">
    <location>
        <begin position="134"/>
        <end position="150"/>
    </location>
</feature>
<dbReference type="PROSITE" id="PS51257">
    <property type="entry name" value="PROKAR_LIPOPROTEIN"/>
    <property type="match status" value="1"/>
</dbReference>
<protein>
    <submittedName>
        <fullName evidence="8">Porin</fullName>
    </submittedName>
</protein>
<dbReference type="Gene3D" id="3.30.1330.60">
    <property type="entry name" value="OmpA-like domain"/>
    <property type="match status" value="1"/>
</dbReference>
<dbReference type="InterPro" id="IPR006664">
    <property type="entry name" value="OMP_bac"/>
</dbReference>
<reference evidence="8" key="1">
    <citation type="journal article" date="2014" name="Int. J. Syst. Evol. Microbiol.">
        <title>Complete genome sequence of Corynebacterium casei LMG S-19264T (=DSM 44701T), isolated from a smear-ripened cheese.</title>
        <authorList>
            <consortium name="US DOE Joint Genome Institute (JGI-PGF)"/>
            <person name="Walter F."/>
            <person name="Albersmeier A."/>
            <person name="Kalinowski J."/>
            <person name="Ruckert C."/>
        </authorList>
    </citation>
    <scope>NUCLEOTIDE SEQUENCE</scope>
    <source>
        <strain evidence="8">CGMCC 1.10998</strain>
    </source>
</reference>
<dbReference type="PANTHER" id="PTHR30329:SF21">
    <property type="entry name" value="LIPOPROTEIN YIAD-RELATED"/>
    <property type="match status" value="1"/>
</dbReference>
<feature type="region of interest" description="Disordered" evidence="5">
    <location>
        <begin position="128"/>
        <end position="159"/>
    </location>
</feature>
<evidence type="ECO:0000259" key="7">
    <source>
        <dbReference type="PROSITE" id="PS51123"/>
    </source>
</evidence>
<evidence type="ECO:0000256" key="6">
    <source>
        <dbReference type="SAM" id="SignalP"/>
    </source>
</evidence>
<evidence type="ECO:0000256" key="5">
    <source>
        <dbReference type="SAM" id="MobiDB-lite"/>
    </source>
</evidence>
<gene>
    <name evidence="8" type="primary">lptF</name>
    <name evidence="8" type="ORF">GCM10011396_32480</name>
</gene>
<keyword evidence="9" id="KW-1185">Reference proteome</keyword>
<dbReference type="PROSITE" id="PS51123">
    <property type="entry name" value="OMPA_2"/>
    <property type="match status" value="1"/>
</dbReference>
<reference evidence="8" key="2">
    <citation type="submission" date="2020-09" db="EMBL/GenBank/DDBJ databases">
        <authorList>
            <person name="Sun Q."/>
            <person name="Zhou Y."/>
        </authorList>
    </citation>
    <scope>NUCLEOTIDE SEQUENCE</scope>
    <source>
        <strain evidence="8">CGMCC 1.10998</strain>
    </source>
</reference>
<dbReference type="InterPro" id="IPR006665">
    <property type="entry name" value="OmpA-like"/>
</dbReference>
<feature type="chain" id="PRO_5037966139" evidence="6">
    <location>
        <begin position="26"/>
        <end position="297"/>
    </location>
</feature>
<dbReference type="Pfam" id="PF14346">
    <property type="entry name" value="DUF4398"/>
    <property type="match status" value="1"/>
</dbReference>
<dbReference type="AlphaFoldDB" id="A0A916UQ21"/>
<sequence>MRSIKFLPAYLLAAGALLSACSSVPQNNSALEDAKRDFAMTQSNPTVARLASAELKQASDALDQANTAWTKKESLQKVDNLAYVAKQKTANAREVAKAKSAEESVADAKQQQDQIRLQQRTLEADKARMDADAAKTQAALAQNDAANAQRQKMDAEEHARQLQAQLNDLSAKKTERGLVITLGDVLFAVDKADLTPDGMMTVQKLGLILQQNPQRVVVVEGHTDSTGTAAHNQYLSERRANSVLIALMGMGIARDRVVTQGYGMKYPVASNDTAANRQLNRRVEIVLSEDDGKIAHR</sequence>
<dbReference type="InterPro" id="IPR050330">
    <property type="entry name" value="Bact_OuterMem_StrucFunc"/>
</dbReference>
<dbReference type="Proteomes" id="UP000637423">
    <property type="component" value="Unassembled WGS sequence"/>
</dbReference>
<dbReference type="InterPro" id="IPR025511">
    <property type="entry name" value="DUF4398"/>
</dbReference>
<evidence type="ECO:0000256" key="2">
    <source>
        <dbReference type="ARBA" id="ARBA00023136"/>
    </source>
</evidence>
<dbReference type="EMBL" id="BMED01000003">
    <property type="protein sequence ID" value="GGC82649.1"/>
    <property type="molecule type" value="Genomic_DNA"/>
</dbReference>
<name>A0A916UQ21_9BURK</name>
<evidence type="ECO:0000256" key="4">
    <source>
        <dbReference type="PROSITE-ProRule" id="PRU00473"/>
    </source>
</evidence>
<dbReference type="SUPFAM" id="SSF103088">
    <property type="entry name" value="OmpA-like"/>
    <property type="match status" value="1"/>
</dbReference>
<organism evidence="8 9">
    <name type="scientific">Undibacterium terreum</name>
    <dbReference type="NCBI Taxonomy" id="1224302"/>
    <lineage>
        <taxon>Bacteria</taxon>
        <taxon>Pseudomonadati</taxon>
        <taxon>Pseudomonadota</taxon>
        <taxon>Betaproteobacteria</taxon>
        <taxon>Burkholderiales</taxon>
        <taxon>Oxalobacteraceae</taxon>
        <taxon>Undibacterium</taxon>
    </lineage>
</organism>
<feature type="domain" description="OmpA-like" evidence="7">
    <location>
        <begin position="174"/>
        <end position="291"/>
    </location>
</feature>